<gene>
    <name evidence="2" type="ORF">PGAL8A_00466600</name>
</gene>
<keyword evidence="1" id="KW-0812">Transmembrane</keyword>
<reference evidence="2" key="1">
    <citation type="submission" date="2015-04" db="EMBL/GenBank/DDBJ databases">
        <authorList>
            <consortium name="Pathogen Informatics"/>
        </authorList>
    </citation>
    <scope>NUCLEOTIDE SEQUENCE [LARGE SCALE GENOMIC DNA]</scope>
    <source>
        <strain evidence="2">8A</strain>
    </source>
</reference>
<protein>
    <submittedName>
        <fullName evidence="2">Uncharacterized protein</fullName>
    </submittedName>
</protein>
<dbReference type="AlphaFoldDB" id="A0A1J1H1B2"/>
<sequence>MHINFFFLICLFFYILYNYKFLIKGSLRILPSNNLIDGITIHLTYKFIKYKVYARGIYLNVNFESVNSVKSLIEKYKNIRNLYCNLNKNNEEEIIDGDILTTNNCVIFINIKYKDHLKNIYHLMEYLNLNTSATALIFICDNFLYENEIYNPHEDLNLTIIQPSILTYLISYDLISNYEKKNFDEYTFELYWGVNKKTDIVHIVYHLDFGKYFNYSFFIYMKRFFLELKNHLTYEIQFSIHKNFTIEPRFCFIRDSSYCISKPDYINSNVVREVVEQQVRSLCIYELTLIDDDEFQENSIDNKNILLKKNNNYNLSNSNETSYLNYYSITKKEKLKERKKKMFSEIYIHYINALFDFTFEKKYCSSESNDLTKKCSDKILSVLNVSVKDVDNCFLNNFHTYMKNMIKSKFYVYSIEINDKTYKIKLNKDISIKLICSAFKSMPYQCKDYLANQIFEMENEKENSDANLIAFSFLLISISVHIIGSFLNYLIPKLIDVNEKK</sequence>
<evidence type="ECO:0000313" key="3">
    <source>
        <dbReference type="Proteomes" id="UP000220797"/>
    </source>
</evidence>
<dbReference type="Proteomes" id="UP000220797">
    <property type="component" value="Unassembled WGS sequence"/>
</dbReference>
<dbReference type="RefSeq" id="XP_028529888.1">
    <property type="nucleotide sequence ID" value="XM_028673436.1"/>
</dbReference>
<dbReference type="OrthoDB" id="10045365at2759"/>
<organism evidence="2 3">
    <name type="scientific">Plasmodium gallinaceum</name>
    <dbReference type="NCBI Taxonomy" id="5849"/>
    <lineage>
        <taxon>Eukaryota</taxon>
        <taxon>Sar</taxon>
        <taxon>Alveolata</taxon>
        <taxon>Apicomplexa</taxon>
        <taxon>Aconoidasida</taxon>
        <taxon>Haemosporida</taxon>
        <taxon>Plasmodiidae</taxon>
        <taxon>Plasmodium</taxon>
        <taxon>Plasmodium (Haemamoeba)</taxon>
    </lineage>
</organism>
<evidence type="ECO:0000256" key="1">
    <source>
        <dbReference type="SAM" id="Phobius"/>
    </source>
</evidence>
<feature type="transmembrane region" description="Helical" evidence="1">
    <location>
        <begin position="468"/>
        <end position="491"/>
    </location>
</feature>
<dbReference type="GeneID" id="39733199"/>
<dbReference type="OMA" id="FICDNFL"/>
<dbReference type="VEuPathDB" id="PlasmoDB:PGAL8A_00466600"/>
<dbReference type="EMBL" id="CVMV01000083">
    <property type="protein sequence ID" value="CRG97085.1"/>
    <property type="molecule type" value="Genomic_DNA"/>
</dbReference>
<name>A0A1J1H1B2_PLAGA</name>
<keyword evidence="3" id="KW-1185">Reference proteome</keyword>
<keyword evidence="1" id="KW-0472">Membrane</keyword>
<proteinExistence type="predicted"/>
<keyword evidence="1" id="KW-1133">Transmembrane helix</keyword>
<accession>A0A1J1H1B2</accession>
<evidence type="ECO:0000313" key="2">
    <source>
        <dbReference type="EMBL" id="CRG97085.1"/>
    </source>
</evidence>
<comment type="caution">
    <text evidence="2">The sequence shown here is derived from an EMBL/GenBank/DDBJ whole genome shotgun (WGS) entry which is preliminary data.</text>
</comment>